<name>A0A7D8AES7_9MICO</name>
<dbReference type="RefSeq" id="WP_182255796.1">
    <property type="nucleotide sequence ID" value="NZ_CP043732.1"/>
</dbReference>
<evidence type="ECO:0000259" key="1">
    <source>
        <dbReference type="Pfam" id="PF07883"/>
    </source>
</evidence>
<gene>
    <name evidence="2" type="ORF">FVO59_06340</name>
</gene>
<sequence>MSVRVADVGPDENLEGYLIGSPVSIIREFDSRPGSGPRLHRHPYAETFVIHRGRALFTVGDEQLVGVGGQILVVPALVWHRFEVLEGGTYEATHVHANDRFVTEWAES</sequence>
<dbReference type="InterPro" id="IPR011051">
    <property type="entry name" value="RmlC_Cupin_sf"/>
</dbReference>
<dbReference type="InterPro" id="IPR014710">
    <property type="entry name" value="RmlC-like_jellyroll"/>
</dbReference>
<feature type="domain" description="Cupin type-2" evidence="1">
    <location>
        <begin position="32"/>
        <end position="84"/>
    </location>
</feature>
<organism evidence="2 3">
    <name type="scientific">Microbacterium esteraromaticum</name>
    <dbReference type="NCBI Taxonomy" id="57043"/>
    <lineage>
        <taxon>Bacteria</taxon>
        <taxon>Bacillati</taxon>
        <taxon>Actinomycetota</taxon>
        <taxon>Actinomycetes</taxon>
        <taxon>Micrococcales</taxon>
        <taxon>Microbacteriaceae</taxon>
        <taxon>Microbacterium</taxon>
    </lineage>
</organism>
<reference evidence="2 3" key="1">
    <citation type="journal article" date="2020" name="Front. Microbiol.">
        <title>Design of Bacterial Strain-Specific qPCR Assays Using NGS Data and Publicly Available Resources and Its Application to Track Biocontrol Strains.</title>
        <authorList>
            <person name="Hernandez I."/>
            <person name="Sant C."/>
            <person name="Martinez R."/>
            <person name="Fernandez C."/>
        </authorList>
    </citation>
    <scope>NUCLEOTIDE SEQUENCE [LARGE SCALE GENOMIC DNA]</scope>
    <source>
        <strain evidence="2 3">B24</strain>
    </source>
</reference>
<dbReference type="CDD" id="cd02208">
    <property type="entry name" value="cupin_RmlC-like"/>
    <property type="match status" value="1"/>
</dbReference>
<dbReference type="Pfam" id="PF07883">
    <property type="entry name" value="Cupin_2"/>
    <property type="match status" value="1"/>
</dbReference>
<dbReference type="SUPFAM" id="SSF51182">
    <property type="entry name" value="RmlC-like cupins"/>
    <property type="match status" value="1"/>
</dbReference>
<evidence type="ECO:0000313" key="2">
    <source>
        <dbReference type="EMBL" id="QMU96882.1"/>
    </source>
</evidence>
<proteinExistence type="predicted"/>
<dbReference type="EMBL" id="CP043732">
    <property type="protein sequence ID" value="QMU96882.1"/>
    <property type="molecule type" value="Genomic_DNA"/>
</dbReference>
<dbReference type="Gene3D" id="2.60.120.10">
    <property type="entry name" value="Jelly Rolls"/>
    <property type="match status" value="1"/>
</dbReference>
<dbReference type="Proteomes" id="UP000515708">
    <property type="component" value="Chromosome"/>
</dbReference>
<evidence type="ECO:0000313" key="3">
    <source>
        <dbReference type="Proteomes" id="UP000515708"/>
    </source>
</evidence>
<dbReference type="InterPro" id="IPR013096">
    <property type="entry name" value="Cupin_2"/>
</dbReference>
<protein>
    <submittedName>
        <fullName evidence="2">Cupin domain-containing protein</fullName>
    </submittedName>
</protein>
<dbReference type="AlphaFoldDB" id="A0A7D8AES7"/>
<accession>A0A7D8AES7</accession>